<accession>A0A7G5C2N9</accession>
<keyword evidence="3 5" id="KW-0808">Transferase</keyword>
<dbReference type="PANTHER" id="PTHR42832:SF2">
    <property type="entry name" value="ASPARTATE TRANSAMINASE"/>
    <property type="match status" value="1"/>
</dbReference>
<dbReference type="InterPro" id="IPR004839">
    <property type="entry name" value="Aminotransferase_I/II_large"/>
</dbReference>
<reference evidence="5 6" key="1">
    <citation type="submission" date="2019-07" db="EMBL/GenBank/DDBJ databases">
        <authorList>
            <person name="Kim J.K."/>
            <person name="Cheong H.-M."/>
            <person name="Choi Y."/>
            <person name="Hwang K.J."/>
            <person name="Lee S."/>
            <person name="Choi C."/>
        </authorList>
    </citation>
    <scope>NUCLEOTIDE SEQUENCE [LARGE SCALE GENOMIC DNA]</scope>
    <source>
        <strain evidence="5 6">KS 22</strain>
    </source>
</reference>
<feature type="domain" description="Aminotransferase class I/classII large" evidence="4">
    <location>
        <begin position="36"/>
        <end position="384"/>
    </location>
</feature>
<dbReference type="InterPro" id="IPR050881">
    <property type="entry name" value="LL-DAP_aminotransferase"/>
</dbReference>
<dbReference type="RefSeq" id="WP_182299708.1">
    <property type="nucleotide sequence ID" value="NZ_CP041969.1"/>
</dbReference>
<organism evidence="5 6">
    <name type="scientific">Cohnella cholangitidis</name>
    <dbReference type="NCBI Taxonomy" id="2598458"/>
    <lineage>
        <taxon>Bacteria</taxon>
        <taxon>Bacillati</taxon>
        <taxon>Bacillota</taxon>
        <taxon>Bacilli</taxon>
        <taxon>Bacillales</taxon>
        <taxon>Paenibacillaceae</taxon>
        <taxon>Cohnella</taxon>
    </lineage>
</organism>
<dbReference type="Gene3D" id="3.90.1150.10">
    <property type="entry name" value="Aspartate Aminotransferase, domain 1"/>
    <property type="match status" value="1"/>
</dbReference>
<evidence type="ECO:0000313" key="5">
    <source>
        <dbReference type="EMBL" id="QMV43473.1"/>
    </source>
</evidence>
<name>A0A7G5C2N9_9BACL</name>
<dbReference type="CDD" id="cd00609">
    <property type="entry name" value="AAT_like"/>
    <property type="match status" value="1"/>
</dbReference>
<dbReference type="GO" id="GO:0008483">
    <property type="term" value="F:transaminase activity"/>
    <property type="evidence" value="ECO:0007669"/>
    <property type="project" value="UniProtKB-KW"/>
</dbReference>
<sequence>MKKFQFRSDRLDRLGSAIFAEVAEWKRVARDKGLSVINLDIGSPDRPPEEQLRSVLAAASLRSDTYRYPGTEGTLAFRETVAKWFEHRFRVSLDPHAEVLSLMGTQDGLAHLPLAVSNPGDAALLPDPGYPVYGAGLAVAGVEAIPLPLLEENGYLPDFEAIPQATWDKIKFMILNYPSNPLSATADLAFFERAVHTAKKHGVLLVHDNAYSEMAFDGLRPPSVLEIPGAIDIAIEFHSVSKSYHLAGTRLGFAVGNRDALASLRALKNNIDFGVFLGSQEAGIAALEMDIRDPKPIAGLYEGRRDVFVQALREQGWNVPSPRATMFLWARVPEGWSSRTFSQALLTSTGVASIPGNAFGERGEGYVRLALVEPEKMLLEAAVRIGAFIRTARPER</sequence>
<gene>
    <name evidence="5" type="ORF">FPL14_21560</name>
</gene>
<evidence type="ECO:0000256" key="3">
    <source>
        <dbReference type="ARBA" id="ARBA00022679"/>
    </source>
</evidence>
<evidence type="ECO:0000256" key="1">
    <source>
        <dbReference type="ARBA" id="ARBA00001933"/>
    </source>
</evidence>
<proteinExistence type="predicted"/>
<dbReference type="Proteomes" id="UP000515679">
    <property type="component" value="Chromosome"/>
</dbReference>
<dbReference type="InterPro" id="IPR015424">
    <property type="entry name" value="PyrdxlP-dep_Trfase"/>
</dbReference>
<evidence type="ECO:0000256" key="2">
    <source>
        <dbReference type="ARBA" id="ARBA00022576"/>
    </source>
</evidence>
<keyword evidence="6" id="KW-1185">Reference proteome</keyword>
<dbReference type="GO" id="GO:0030170">
    <property type="term" value="F:pyridoxal phosphate binding"/>
    <property type="evidence" value="ECO:0007669"/>
    <property type="project" value="InterPro"/>
</dbReference>
<dbReference type="EMBL" id="CP041969">
    <property type="protein sequence ID" value="QMV43473.1"/>
    <property type="molecule type" value="Genomic_DNA"/>
</dbReference>
<dbReference type="Pfam" id="PF00155">
    <property type="entry name" value="Aminotran_1_2"/>
    <property type="match status" value="1"/>
</dbReference>
<comment type="cofactor">
    <cofactor evidence="1">
        <name>pyridoxal 5'-phosphate</name>
        <dbReference type="ChEBI" id="CHEBI:597326"/>
    </cofactor>
</comment>
<dbReference type="Gene3D" id="3.40.640.10">
    <property type="entry name" value="Type I PLP-dependent aspartate aminotransferase-like (Major domain)"/>
    <property type="match status" value="1"/>
</dbReference>
<protein>
    <submittedName>
        <fullName evidence="5">Aminotransferase class I/II-fold pyridoxal phosphate-dependent enzyme</fullName>
    </submittedName>
</protein>
<dbReference type="InterPro" id="IPR015421">
    <property type="entry name" value="PyrdxlP-dep_Trfase_major"/>
</dbReference>
<dbReference type="AlphaFoldDB" id="A0A7G5C2N9"/>
<dbReference type="KEGG" id="cchl:FPL14_21560"/>
<dbReference type="PANTHER" id="PTHR42832">
    <property type="entry name" value="AMINO ACID AMINOTRANSFERASE"/>
    <property type="match status" value="1"/>
</dbReference>
<dbReference type="InterPro" id="IPR015422">
    <property type="entry name" value="PyrdxlP-dep_Trfase_small"/>
</dbReference>
<keyword evidence="2 5" id="KW-0032">Aminotransferase</keyword>
<evidence type="ECO:0000313" key="6">
    <source>
        <dbReference type="Proteomes" id="UP000515679"/>
    </source>
</evidence>
<evidence type="ECO:0000259" key="4">
    <source>
        <dbReference type="Pfam" id="PF00155"/>
    </source>
</evidence>
<dbReference type="SUPFAM" id="SSF53383">
    <property type="entry name" value="PLP-dependent transferases"/>
    <property type="match status" value="1"/>
</dbReference>